<dbReference type="EMBL" id="JAMXFF010000018">
    <property type="protein sequence ID" value="MCT7967293.1"/>
    <property type="molecule type" value="Genomic_DNA"/>
</dbReference>
<keyword evidence="2" id="KW-1185">Reference proteome</keyword>
<evidence type="ECO:0000313" key="2">
    <source>
        <dbReference type="Proteomes" id="UP001525890"/>
    </source>
</evidence>
<dbReference type="Proteomes" id="UP001525890">
    <property type="component" value="Unassembled WGS sequence"/>
</dbReference>
<reference evidence="1 2" key="1">
    <citation type="journal article" date="2022" name="Front. Microbiol.">
        <title>High genomic differentiation and limited gene flow indicate recent cryptic speciation within the genus Laspinema (cyanobacteria).</title>
        <authorList>
            <person name="Stanojkovic A."/>
            <person name="Skoupy S."/>
            <person name="Skaloud P."/>
            <person name="Dvorak P."/>
        </authorList>
    </citation>
    <scope>NUCLEOTIDE SEQUENCE [LARGE SCALE GENOMIC DNA]</scope>
    <source>
        <strain evidence="1 2">D2a</strain>
    </source>
</reference>
<name>A0ABT2MRI5_9CYAN</name>
<organism evidence="1 2">
    <name type="scientific">Laspinema palackyanum D2a</name>
    <dbReference type="NCBI Taxonomy" id="2953684"/>
    <lineage>
        <taxon>Bacteria</taxon>
        <taxon>Bacillati</taxon>
        <taxon>Cyanobacteriota</taxon>
        <taxon>Cyanophyceae</taxon>
        <taxon>Oscillatoriophycideae</taxon>
        <taxon>Oscillatoriales</taxon>
        <taxon>Laspinemataceae</taxon>
        <taxon>Laspinema</taxon>
        <taxon>Laspinema palackyanum</taxon>
    </lineage>
</organism>
<gene>
    <name evidence="1" type="ORF">NG799_13195</name>
</gene>
<accession>A0ABT2MRI5</accession>
<proteinExistence type="predicted"/>
<protein>
    <submittedName>
        <fullName evidence="1">Uncharacterized protein</fullName>
    </submittedName>
</protein>
<sequence length="211" mass="23317">MAYSNFTLSKAKTAFNLTLNEGQNLFARVEGVSPSEILQTILQEYIPLATAINTEKARSELLIAPILAEVRRQVNYQVSLFSGNEFNVEESLGLQGYCDFMVSGSPEQYFITAPIIAIAEAKNENIIGGLGQCVASMVGAQLFNQRAENEINTIYGIVTSGTTWKFLKLQEKTVFIDSVEYYIKEVDKILGILLEPLRGYLGSDQPTPTLT</sequence>
<evidence type="ECO:0000313" key="1">
    <source>
        <dbReference type="EMBL" id="MCT7967293.1"/>
    </source>
</evidence>
<comment type="caution">
    <text evidence="1">The sequence shown here is derived from an EMBL/GenBank/DDBJ whole genome shotgun (WGS) entry which is preliminary data.</text>
</comment>